<sequence>MKLARRTSSSLLPFARCHCHPLQHCQAVYSDTPDTNKVSRCMESPEPAASLAIPVLPPAGARAPGAGRRRFSIPGMGRDSALSVRSSLLLAFACVLMGALLIGAFSLLQMHRINAFTQALYEKEYVASLAAEQMRGLVLRASRAQTQLLTATTASEREGLGRDVNSSLAAIDARLATVAALSDGEESKALTSKLSEALAKWSQRLKAYVDLVKAQPLELVQMSADVPSEDAGLLNETRKIETHVDAVVKLRGASAQITIDHAASIYGTSAGWVAGTMLGLIGLSVGISLWVTRRLSRQLGGEPAYAKAIALRIAQGDLSMQIELASGDDESLLHSLQAMQGQLAHTMRQIAQSSTEVASASREISLGNQDLSLRTAQQSESLDHTVSNMGQITAVAERYASSATEAADLSAKATQAALHGGEVVARVALTMHKISKTTEVIHSHISEIEGIAFQTNLLALNAAVEAAHAGEQGRGFAVVAAEVRALAKRSALAASEINTMIDNSTREVKEGLALVKEADQTIADMAGAVSDVSQVMNKVSSSSQEQSQGIGEINGAISELEGTTQQNATLVQQGAAAAHSLDEQAQRLQHLVARFTLA</sequence>
<keyword evidence="5" id="KW-1133">Transmembrane helix</keyword>
<accession>A0A3E1RFJ7</accession>
<protein>
    <submittedName>
        <fullName evidence="7">Methyl-accepting chemotaxis protein</fullName>
    </submittedName>
</protein>
<dbReference type="InterPro" id="IPR051310">
    <property type="entry name" value="MCP_chemotaxis"/>
</dbReference>
<dbReference type="Pfam" id="PF12729">
    <property type="entry name" value="4HB_MCP_1"/>
    <property type="match status" value="1"/>
</dbReference>
<keyword evidence="5" id="KW-0812">Transmembrane</keyword>
<dbReference type="InterPro" id="IPR004089">
    <property type="entry name" value="MCPsignal_dom"/>
</dbReference>
<keyword evidence="8" id="KW-1185">Reference proteome</keyword>
<dbReference type="GO" id="GO:0006935">
    <property type="term" value="P:chemotaxis"/>
    <property type="evidence" value="ECO:0007669"/>
    <property type="project" value="UniProtKB-KW"/>
</dbReference>
<dbReference type="GO" id="GO:0007165">
    <property type="term" value="P:signal transduction"/>
    <property type="evidence" value="ECO:0007669"/>
    <property type="project" value="UniProtKB-KW"/>
</dbReference>
<dbReference type="PRINTS" id="PR00260">
    <property type="entry name" value="CHEMTRNSDUCR"/>
</dbReference>
<keyword evidence="2" id="KW-0145">Chemotaxis</keyword>
<dbReference type="PROSITE" id="PS50111">
    <property type="entry name" value="CHEMOTAXIS_TRANSDUC_2"/>
    <property type="match status" value="1"/>
</dbReference>
<dbReference type="Pfam" id="PF00015">
    <property type="entry name" value="MCPsignal"/>
    <property type="match status" value="1"/>
</dbReference>
<keyword evidence="4" id="KW-0807">Transducer</keyword>
<evidence type="ECO:0000256" key="5">
    <source>
        <dbReference type="SAM" id="Phobius"/>
    </source>
</evidence>
<evidence type="ECO:0000256" key="3">
    <source>
        <dbReference type="ARBA" id="ARBA00029447"/>
    </source>
</evidence>
<evidence type="ECO:0000256" key="4">
    <source>
        <dbReference type="PROSITE-ProRule" id="PRU00284"/>
    </source>
</evidence>
<dbReference type="GO" id="GO:0016020">
    <property type="term" value="C:membrane"/>
    <property type="evidence" value="ECO:0007669"/>
    <property type="project" value="UniProtKB-SubCell"/>
</dbReference>
<dbReference type="Gene3D" id="1.10.287.950">
    <property type="entry name" value="Methyl-accepting chemotaxis protein"/>
    <property type="match status" value="1"/>
</dbReference>
<evidence type="ECO:0000259" key="6">
    <source>
        <dbReference type="PROSITE" id="PS50111"/>
    </source>
</evidence>
<dbReference type="Proteomes" id="UP000260665">
    <property type="component" value="Unassembled WGS sequence"/>
</dbReference>
<dbReference type="EMBL" id="QFZK01000002">
    <property type="protein sequence ID" value="RFO98156.1"/>
    <property type="molecule type" value="Genomic_DNA"/>
</dbReference>
<evidence type="ECO:0000313" key="7">
    <source>
        <dbReference type="EMBL" id="RFO98156.1"/>
    </source>
</evidence>
<feature type="transmembrane region" description="Helical" evidence="5">
    <location>
        <begin position="88"/>
        <end position="108"/>
    </location>
</feature>
<gene>
    <name evidence="7" type="ORF">DIC66_05425</name>
</gene>
<comment type="similarity">
    <text evidence="3">Belongs to the methyl-accepting chemotaxis (MCP) protein family.</text>
</comment>
<organism evidence="7 8">
    <name type="scientific">Rhodoferax lacus</name>
    <dbReference type="NCBI Taxonomy" id="2184758"/>
    <lineage>
        <taxon>Bacteria</taxon>
        <taxon>Pseudomonadati</taxon>
        <taxon>Pseudomonadota</taxon>
        <taxon>Betaproteobacteria</taxon>
        <taxon>Burkholderiales</taxon>
        <taxon>Comamonadaceae</taxon>
        <taxon>Rhodoferax</taxon>
    </lineage>
</organism>
<dbReference type="FunFam" id="1.10.287.950:FF:000001">
    <property type="entry name" value="Methyl-accepting chemotaxis sensory transducer"/>
    <property type="match status" value="1"/>
</dbReference>
<dbReference type="PANTHER" id="PTHR43531:SF11">
    <property type="entry name" value="METHYL-ACCEPTING CHEMOTAXIS PROTEIN 3"/>
    <property type="match status" value="1"/>
</dbReference>
<feature type="transmembrane region" description="Helical" evidence="5">
    <location>
        <begin position="270"/>
        <end position="291"/>
    </location>
</feature>
<dbReference type="InterPro" id="IPR024478">
    <property type="entry name" value="HlyB_4HB_MCP"/>
</dbReference>
<dbReference type="SUPFAM" id="SSF58104">
    <property type="entry name" value="Methyl-accepting chemotaxis protein (MCP) signaling domain"/>
    <property type="match status" value="1"/>
</dbReference>
<evidence type="ECO:0000256" key="1">
    <source>
        <dbReference type="ARBA" id="ARBA00004370"/>
    </source>
</evidence>
<name>A0A3E1RFJ7_9BURK</name>
<feature type="domain" description="Methyl-accepting transducer" evidence="6">
    <location>
        <begin position="353"/>
        <end position="582"/>
    </location>
</feature>
<dbReference type="AlphaFoldDB" id="A0A3E1RFJ7"/>
<dbReference type="PANTHER" id="PTHR43531">
    <property type="entry name" value="PROTEIN ICFG"/>
    <property type="match status" value="1"/>
</dbReference>
<evidence type="ECO:0000313" key="8">
    <source>
        <dbReference type="Proteomes" id="UP000260665"/>
    </source>
</evidence>
<proteinExistence type="inferred from homology"/>
<dbReference type="SMART" id="SM00283">
    <property type="entry name" value="MA"/>
    <property type="match status" value="1"/>
</dbReference>
<keyword evidence="5" id="KW-0472">Membrane</keyword>
<dbReference type="GO" id="GO:0004888">
    <property type="term" value="F:transmembrane signaling receptor activity"/>
    <property type="evidence" value="ECO:0007669"/>
    <property type="project" value="InterPro"/>
</dbReference>
<dbReference type="InterPro" id="IPR004090">
    <property type="entry name" value="Chemotax_Me-accpt_rcpt"/>
</dbReference>
<comment type="subcellular location">
    <subcellularLocation>
        <location evidence="1">Membrane</location>
    </subcellularLocation>
</comment>
<evidence type="ECO:0000256" key="2">
    <source>
        <dbReference type="ARBA" id="ARBA00022500"/>
    </source>
</evidence>
<comment type="caution">
    <text evidence="7">The sequence shown here is derived from an EMBL/GenBank/DDBJ whole genome shotgun (WGS) entry which is preliminary data.</text>
</comment>
<reference evidence="7 8" key="1">
    <citation type="submission" date="2018-05" db="EMBL/GenBank/DDBJ databases">
        <title>Rhodoferax soyangensis sp.nov., isolated from an oligotrophic freshwater lake.</title>
        <authorList>
            <person name="Park M."/>
        </authorList>
    </citation>
    <scope>NUCLEOTIDE SEQUENCE [LARGE SCALE GENOMIC DNA]</scope>
    <source>
        <strain evidence="7 8">IMCC26218</strain>
    </source>
</reference>